<name>A0A8S1R8K1_9CILI</name>
<proteinExistence type="predicted"/>
<comment type="caution">
    <text evidence="1">The sequence shown here is derived from an EMBL/GenBank/DDBJ whole genome shotgun (WGS) entry which is preliminary data.</text>
</comment>
<dbReference type="InterPro" id="IPR002895">
    <property type="entry name" value="Paramecium_SA"/>
</dbReference>
<dbReference type="SMART" id="SM00639">
    <property type="entry name" value="PSA"/>
    <property type="match status" value="1"/>
</dbReference>
<organism evidence="1 2">
    <name type="scientific">Paramecium sonneborni</name>
    <dbReference type="NCBI Taxonomy" id="65129"/>
    <lineage>
        <taxon>Eukaryota</taxon>
        <taxon>Sar</taxon>
        <taxon>Alveolata</taxon>
        <taxon>Ciliophora</taxon>
        <taxon>Intramacronucleata</taxon>
        <taxon>Oligohymenophorea</taxon>
        <taxon>Peniculida</taxon>
        <taxon>Parameciidae</taxon>
        <taxon>Paramecium</taxon>
    </lineage>
</organism>
<dbReference type="Proteomes" id="UP000692954">
    <property type="component" value="Unassembled WGS sequence"/>
</dbReference>
<reference evidence="1" key="1">
    <citation type="submission" date="2021-01" db="EMBL/GenBank/DDBJ databases">
        <authorList>
            <consortium name="Genoscope - CEA"/>
            <person name="William W."/>
        </authorList>
    </citation>
    <scope>NUCLEOTIDE SEQUENCE</scope>
</reference>
<dbReference type="AlphaFoldDB" id="A0A8S1R8K1"/>
<protein>
    <submittedName>
        <fullName evidence="1">Uncharacterized protein</fullName>
    </submittedName>
</protein>
<evidence type="ECO:0000313" key="2">
    <source>
        <dbReference type="Proteomes" id="UP000692954"/>
    </source>
</evidence>
<gene>
    <name evidence="1" type="ORF">PSON_ATCC_30995.1.T1450018</name>
</gene>
<accession>A0A8S1R8K1</accession>
<dbReference type="EMBL" id="CAJJDN010000145">
    <property type="protein sequence ID" value="CAD8123472.1"/>
    <property type="molecule type" value="Genomic_DNA"/>
</dbReference>
<dbReference type="OrthoDB" id="283575at2759"/>
<sequence>MSIRKNICSLFNGQVNIQFRLKYVSAIIQQCGLLIPEMNFWLISCTTNKLIAQFFCERQFYLNQSYILLFEHSQISSDIGLTNATEYSLQNHETEVFIFKEQCINNSFSITLAQLIFDAIVKKKLIFILQLFLINQFSIYLQAINQVHVAIQDKLFYIEAISSLYNFSSLTSLSKNFIGSYSKKNLQKLSIIIGAATIKEAYNKILSGGLCHWDCANCKDKIFDNAGSSYVGHDQCTIFIKTCTAQVGASSKCTDRKCLNAPNTTVINDQCEAYLPQGNCVTQNGGGCRINTTCEAINLEVTCKTNVNGRNCFWHNAKCCTINCANAPSSYNSHSQFLFNYNYIMLNRYQM</sequence>
<dbReference type="Pfam" id="PF01508">
    <property type="entry name" value="Paramecium_SA"/>
    <property type="match status" value="1"/>
</dbReference>
<evidence type="ECO:0000313" key="1">
    <source>
        <dbReference type="EMBL" id="CAD8123472.1"/>
    </source>
</evidence>
<keyword evidence="2" id="KW-1185">Reference proteome</keyword>